<dbReference type="EMBL" id="REGN01001904">
    <property type="protein sequence ID" value="RNA31733.1"/>
    <property type="molecule type" value="Genomic_DNA"/>
</dbReference>
<accession>A0A3M7S7B9</accession>
<dbReference type="Proteomes" id="UP000276133">
    <property type="component" value="Unassembled WGS sequence"/>
</dbReference>
<feature type="compositionally biased region" description="Polar residues" evidence="1">
    <location>
        <begin position="30"/>
        <end position="39"/>
    </location>
</feature>
<organism evidence="2 3">
    <name type="scientific">Brachionus plicatilis</name>
    <name type="common">Marine rotifer</name>
    <name type="synonym">Brachionus muelleri</name>
    <dbReference type="NCBI Taxonomy" id="10195"/>
    <lineage>
        <taxon>Eukaryota</taxon>
        <taxon>Metazoa</taxon>
        <taxon>Spiralia</taxon>
        <taxon>Gnathifera</taxon>
        <taxon>Rotifera</taxon>
        <taxon>Eurotatoria</taxon>
        <taxon>Monogononta</taxon>
        <taxon>Pseudotrocha</taxon>
        <taxon>Ploima</taxon>
        <taxon>Brachionidae</taxon>
        <taxon>Brachionus</taxon>
    </lineage>
</organism>
<proteinExistence type="predicted"/>
<keyword evidence="3" id="KW-1185">Reference proteome</keyword>
<evidence type="ECO:0000256" key="1">
    <source>
        <dbReference type="SAM" id="MobiDB-lite"/>
    </source>
</evidence>
<evidence type="ECO:0000313" key="2">
    <source>
        <dbReference type="EMBL" id="RNA31733.1"/>
    </source>
</evidence>
<gene>
    <name evidence="2" type="ORF">BpHYR1_013792</name>
</gene>
<feature type="compositionally biased region" description="Basic and acidic residues" evidence="1">
    <location>
        <begin position="73"/>
        <end position="89"/>
    </location>
</feature>
<evidence type="ECO:0000313" key="3">
    <source>
        <dbReference type="Proteomes" id="UP000276133"/>
    </source>
</evidence>
<protein>
    <submittedName>
        <fullName evidence="2">Uncharacterized protein</fullName>
    </submittedName>
</protein>
<reference evidence="2 3" key="1">
    <citation type="journal article" date="2018" name="Sci. Rep.">
        <title>Genomic signatures of local adaptation to the degree of environmental predictability in rotifers.</title>
        <authorList>
            <person name="Franch-Gras L."/>
            <person name="Hahn C."/>
            <person name="Garcia-Roger E.M."/>
            <person name="Carmona M.J."/>
            <person name="Serra M."/>
            <person name="Gomez A."/>
        </authorList>
    </citation>
    <scope>NUCLEOTIDE SEQUENCE [LARGE SCALE GENOMIC DNA]</scope>
    <source>
        <strain evidence="2">HYR1</strain>
    </source>
</reference>
<comment type="caution">
    <text evidence="2">The sequence shown here is derived from an EMBL/GenBank/DDBJ whole genome shotgun (WGS) entry which is preliminary data.</text>
</comment>
<sequence length="309" mass="35871">MNSELEPDQLNGMRTSSFSRSSDNRTSSTMTLSNNLNPITNRFRNMNLNEKKGFHVEYFKKSKSGQCLSEESSSGKDEVKIEKKKSLTSPNERRKLNQNNIEDKLLILAQKNLDKRLSYSQLMIKREKALLLEQLMDTQAVNGDNLDREYVMCEFEVRETLSTSRIRTAAHLKDCSTRSIDVGHQKKNVFDKFIEQKRRNLPSYLKHNTRQSTASFYDLKKVIERIRRVNSTNRKICSRYQKHCKAEQRAQYYVSNKYLFKTFPELSQTLAAQQSLAQPSDEHDPAQNLILTNQETKIGNQISLPTIES</sequence>
<feature type="region of interest" description="Disordered" evidence="1">
    <location>
        <begin position="67"/>
        <end position="89"/>
    </location>
</feature>
<dbReference type="OrthoDB" id="10516665at2759"/>
<dbReference type="AlphaFoldDB" id="A0A3M7S7B9"/>
<feature type="compositionally biased region" description="Low complexity" evidence="1">
    <location>
        <begin position="14"/>
        <end position="29"/>
    </location>
</feature>
<feature type="region of interest" description="Disordered" evidence="1">
    <location>
        <begin position="1"/>
        <end position="39"/>
    </location>
</feature>
<name>A0A3M7S7B9_BRAPC</name>